<keyword evidence="4" id="KW-0808">Transferase</keyword>
<dbReference type="InterPro" id="IPR001296">
    <property type="entry name" value="Glyco_trans_1"/>
</dbReference>
<evidence type="ECO:0000259" key="3">
    <source>
        <dbReference type="Pfam" id="PF13439"/>
    </source>
</evidence>
<feature type="domain" description="Glycosyl transferase family 1" evidence="2">
    <location>
        <begin position="185"/>
        <end position="358"/>
    </location>
</feature>
<comment type="caution">
    <text evidence="4">The sequence shown here is derived from an EMBL/GenBank/DDBJ whole genome shotgun (WGS) entry which is preliminary data.</text>
</comment>
<sequence>MNILLICTEKLPVPNIRGGAIQTYIGGVVPLLSRSHKITIIGRSDPELPDEETVNGIRFLRFDSQGVLDIYMSNVIPYLEASTEEYDLIHIFNRPKMVLPVASVKPNARIVLSMHNDMFNPLKLNKEEGDAIVQRVETIVTISNYIGAAICKDYPQAESKIRTIYSGVDLSKFAPWKQSQAALRDRESIRDQHKLGNKKVILFVGRLSRNKGPHVLVRAMSNLKHSDAVLVIVGAAWYSDDRISDYIAYLRALAEKSPIPVMTTGYVQASEVHKWFCAADVFVCTSIWEEPLARVHYEAMAAGLPLITTARGGNPEIIRGNNGVIIQNPEDPVEYATNLNNMLSNVNNARQMGLHGRKLVEDHFTWNHVAGQIQEVWENPPAAAEVPTEIISEFAAAEGPTETVSESAAAEGPTEIVSESTAAEGPTETVSESAAVEGQTETIPE</sequence>
<dbReference type="Gene3D" id="3.40.50.2000">
    <property type="entry name" value="Glycogen Phosphorylase B"/>
    <property type="match status" value="2"/>
</dbReference>
<dbReference type="GO" id="GO:0016757">
    <property type="term" value="F:glycosyltransferase activity"/>
    <property type="evidence" value="ECO:0007669"/>
    <property type="project" value="InterPro"/>
</dbReference>
<dbReference type="PANTHER" id="PTHR12526">
    <property type="entry name" value="GLYCOSYLTRANSFERASE"/>
    <property type="match status" value="1"/>
</dbReference>
<dbReference type="OrthoDB" id="139410at2"/>
<dbReference type="RefSeq" id="WP_120113863.1">
    <property type="nucleotide sequence ID" value="NZ_QXQB01000006.1"/>
</dbReference>
<evidence type="ECO:0000313" key="5">
    <source>
        <dbReference type="Proteomes" id="UP000267798"/>
    </source>
</evidence>
<gene>
    <name evidence="4" type="ORF">D3P09_23430</name>
</gene>
<name>A0A3A6PET6_9BACL</name>
<dbReference type="InterPro" id="IPR028098">
    <property type="entry name" value="Glyco_trans_4-like_N"/>
</dbReference>
<dbReference type="Pfam" id="PF00534">
    <property type="entry name" value="Glycos_transf_1"/>
    <property type="match status" value="1"/>
</dbReference>
<dbReference type="Pfam" id="PF13439">
    <property type="entry name" value="Glyco_transf_4"/>
    <property type="match status" value="1"/>
</dbReference>
<feature type="domain" description="Glycosyltransferase subfamily 4-like N-terminal" evidence="3">
    <location>
        <begin position="32"/>
        <end position="171"/>
    </location>
</feature>
<dbReference type="SUPFAM" id="SSF53756">
    <property type="entry name" value="UDP-Glycosyltransferase/glycogen phosphorylase"/>
    <property type="match status" value="1"/>
</dbReference>
<dbReference type="Proteomes" id="UP000267798">
    <property type="component" value="Unassembled WGS sequence"/>
</dbReference>
<dbReference type="PANTHER" id="PTHR12526:SF638">
    <property type="entry name" value="SPORE COAT PROTEIN SA"/>
    <property type="match status" value="1"/>
</dbReference>
<feature type="region of interest" description="Disordered" evidence="1">
    <location>
        <begin position="397"/>
        <end position="445"/>
    </location>
</feature>
<protein>
    <submittedName>
        <fullName evidence="4">Glycosyltransferase family 1 protein</fullName>
    </submittedName>
</protein>
<dbReference type="AlphaFoldDB" id="A0A3A6PET6"/>
<evidence type="ECO:0000256" key="1">
    <source>
        <dbReference type="SAM" id="MobiDB-lite"/>
    </source>
</evidence>
<evidence type="ECO:0000313" key="4">
    <source>
        <dbReference type="EMBL" id="RJX37308.1"/>
    </source>
</evidence>
<proteinExistence type="predicted"/>
<evidence type="ECO:0000259" key="2">
    <source>
        <dbReference type="Pfam" id="PF00534"/>
    </source>
</evidence>
<reference evidence="4 5" key="1">
    <citation type="submission" date="2018-09" db="EMBL/GenBank/DDBJ databases">
        <title>Paenibacillus aracenensis nov. sp. isolated from a cave in southern Spain.</title>
        <authorList>
            <person name="Jurado V."/>
            <person name="Gutierrez-Patricio S."/>
            <person name="Gonzalez-Pimentel J.L."/>
            <person name="Miller A.Z."/>
            <person name="Laiz L."/>
            <person name="Saiz-Jimenez C."/>
        </authorList>
    </citation>
    <scope>NUCLEOTIDE SEQUENCE [LARGE SCALE GENOMIC DNA]</scope>
    <source>
        <strain evidence="4 5">JCM 19203</strain>
    </source>
</reference>
<dbReference type="CDD" id="cd03801">
    <property type="entry name" value="GT4_PimA-like"/>
    <property type="match status" value="1"/>
</dbReference>
<accession>A0A3A6PET6</accession>
<dbReference type="EMBL" id="QXQB01000006">
    <property type="protein sequence ID" value="RJX37308.1"/>
    <property type="molecule type" value="Genomic_DNA"/>
</dbReference>
<keyword evidence="5" id="KW-1185">Reference proteome</keyword>
<organism evidence="4 5">
    <name type="scientific">Paenibacillus pinisoli</name>
    <dbReference type="NCBI Taxonomy" id="1276110"/>
    <lineage>
        <taxon>Bacteria</taxon>
        <taxon>Bacillati</taxon>
        <taxon>Bacillota</taxon>
        <taxon>Bacilli</taxon>
        <taxon>Bacillales</taxon>
        <taxon>Paenibacillaceae</taxon>
        <taxon>Paenibacillus</taxon>
    </lineage>
</organism>